<reference evidence="3" key="1">
    <citation type="submission" date="2017-08" db="EMBL/GenBank/DDBJ databases">
        <authorList>
            <person name="Polle J.E."/>
            <person name="Barry K."/>
            <person name="Cushman J."/>
            <person name="Schmutz J."/>
            <person name="Tran D."/>
            <person name="Hathwaick L.T."/>
            <person name="Yim W.C."/>
            <person name="Jenkins J."/>
            <person name="Mckie-Krisberg Z.M."/>
            <person name="Prochnik S."/>
            <person name="Lindquist E."/>
            <person name="Dockter R.B."/>
            <person name="Adam C."/>
            <person name="Molina H."/>
            <person name="Bunkerborg J."/>
            <person name="Jin E."/>
            <person name="Buchheim M."/>
            <person name="Magnuson J."/>
        </authorList>
    </citation>
    <scope>NUCLEOTIDE SEQUENCE</scope>
    <source>
        <strain evidence="3">CCAP 19/18</strain>
    </source>
</reference>
<dbReference type="Gene3D" id="1.25.40.10">
    <property type="entry name" value="Tetratricopeptide repeat domain"/>
    <property type="match status" value="1"/>
</dbReference>
<evidence type="ECO:0000313" key="4">
    <source>
        <dbReference type="Proteomes" id="UP000815325"/>
    </source>
</evidence>
<dbReference type="Proteomes" id="UP000815325">
    <property type="component" value="Unassembled WGS sequence"/>
</dbReference>
<evidence type="ECO:0000259" key="2">
    <source>
        <dbReference type="Pfam" id="PF10374"/>
    </source>
</evidence>
<dbReference type="InterPro" id="IPR018834">
    <property type="entry name" value="DNA/RNA-bd_Est1-type"/>
</dbReference>
<proteinExistence type="predicted"/>
<dbReference type="Pfam" id="PF10374">
    <property type="entry name" value="EST1"/>
    <property type="match status" value="1"/>
</dbReference>
<dbReference type="PANTHER" id="PTHR15696">
    <property type="entry name" value="SMG-7 SUPPRESSOR WITH MORPHOLOGICAL EFFECT ON GENITALIA PROTEIN 7"/>
    <property type="match status" value="1"/>
</dbReference>
<dbReference type="SUPFAM" id="SSF48452">
    <property type="entry name" value="TPR-like"/>
    <property type="match status" value="1"/>
</dbReference>
<dbReference type="PANTHER" id="PTHR15696:SF0">
    <property type="entry name" value="TELOMERASE-BINDING PROTEIN EST1A"/>
    <property type="match status" value="1"/>
</dbReference>
<dbReference type="InterPro" id="IPR019458">
    <property type="entry name" value="Est1-like_N"/>
</dbReference>
<gene>
    <name evidence="3" type="ORF">DUNSADRAFT_6516</name>
</gene>
<dbReference type="EMBL" id="MU069677">
    <property type="protein sequence ID" value="KAF5836046.1"/>
    <property type="molecule type" value="Genomic_DNA"/>
</dbReference>
<dbReference type="InterPro" id="IPR011990">
    <property type="entry name" value="TPR-like_helical_dom_sf"/>
</dbReference>
<organism evidence="3 4">
    <name type="scientific">Dunaliella salina</name>
    <name type="common">Green alga</name>
    <name type="synonym">Protococcus salinus</name>
    <dbReference type="NCBI Taxonomy" id="3046"/>
    <lineage>
        <taxon>Eukaryota</taxon>
        <taxon>Viridiplantae</taxon>
        <taxon>Chlorophyta</taxon>
        <taxon>core chlorophytes</taxon>
        <taxon>Chlorophyceae</taxon>
        <taxon>CS clade</taxon>
        <taxon>Chlamydomonadales</taxon>
        <taxon>Dunaliellaceae</taxon>
        <taxon>Dunaliella</taxon>
    </lineage>
</organism>
<keyword evidence="4" id="KW-1185">Reference proteome</keyword>
<feature type="domain" description="Telomerase activating protein Est1-like N-terminal" evidence="2">
    <location>
        <begin position="60"/>
        <end position="188"/>
    </location>
</feature>
<dbReference type="Pfam" id="PF10373">
    <property type="entry name" value="EST1_DNA_bind"/>
    <property type="match status" value="1"/>
</dbReference>
<name>A0ABQ7GN70_DUNSA</name>
<feature type="domain" description="DNA/RNA-binding" evidence="1">
    <location>
        <begin position="198"/>
        <end position="268"/>
    </location>
</feature>
<protein>
    <submittedName>
        <fullName evidence="3">Uncharacterized protein</fullName>
    </submittedName>
</protein>
<evidence type="ECO:0000313" key="3">
    <source>
        <dbReference type="EMBL" id="KAF5836046.1"/>
    </source>
</evidence>
<dbReference type="InterPro" id="IPR045153">
    <property type="entry name" value="Est1/Ebs1-like"/>
</dbReference>
<comment type="caution">
    <text evidence="3">The sequence shown here is derived from an EMBL/GenBank/DDBJ whole genome shotgun (WGS) entry which is preliminary data.</text>
</comment>
<evidence type="ECO:0000259" key="1">
    <source>
        <dbReference type="Pfam" id="PF10373"/>
    </source>
</evidence>
<sequence>MSNTAQPRAWVAAIQIEKRLRAELKKNSFWHRTVRELRTALHHAYESTIFADFQFAQANEVEQQLWKSCFYKPIEEFRSRLRVAQQAAQGVTALAGATPEEALEQSAMLTTAYTKFLASAEEAYKRLVARLQWELGDVGAAVEVPSGEMQALQQAAPPSAGKGNTAIATAVHRCLIYLGDICRYRSQVVRPKEEQERALAYYQQAASVLPTSGNPYNQMAVVAYYGSDELRAVYYYFRSLGVSCPFVTARENLLLLFERNRARYAKLPPRPPGPGQGITPGDVATRMVRLAGLMFDRINLEQLTPTRAAAIAALRQLLGE</sequence>
<accession>A0ABQ7GN70</accession>